<gene>
    <name evidence="2" type="ORF">AVDCRST_MAG01-01-1846</name>
</gene>
<dbReference type="EMBL" id="CADCUW010000275">
    <property type="protein sequence ID" value="CAA9414631.1"/>
    <property type="molecule type" value="Genomic_DNA"/>
</dbReference>
<accession>A0A6J4PFH7</accession>
<dbReference type="AlphaFoldDB" id="A0A6J4PFH7"/>
<proteinExistence type="predicted"/>
<feature type="compositionally biased region" description="Basic and acidic residues" evidence="1">
    <location>
        <begin position="99"/>
        <end position="112"/>
    </location>
</feature>
<feature type="compositionally biased region" description="Basic residues" evidence="1">
    <location>
        <begin position="88"/>
        <end position="98"/>
    </location>
</feature>
<evidence type="ECO:0000256" key="1">
    <source>
        <dbReference type="SAM" id="MobiDB-lite"/>
    </source>
</evidence>
<feature type="non-terminal residue" evidence="2">
    <location>
        <position position="1"/>
    </location>
</feature>
<protein>
    <submittedName>
        <fullName evidence="2">Substrate-specific component ThiW of predicted thiazole ECF transporter</fullName>
    </submittedName>
</protein>
<feature type="non-terminal residue" evidence="2">
    <location>
        <position position="112"/>
    </location>
</feature>
<organism evidence="2">
    <name type="scientific">uncultured Rubrobacteraceae bacterium</name>
    <dbReference type="NCBI Taxonomy" id="349277"/>
    <lineage>
        <taxon>Bacteria</taxon>
        <taxon>Bacillati</taxon>
        <taxon>Actinomycetota</taxon>
        <taxon>Rubrobacteria</taxon>
        <taxon>Rubrobacterales</taxon>
        <taxon>Rubrobacteraceae</taxon>
        <taxon>environmental samples</taxon>
    </lineage>
</organism>
<reference evidence="2" key="1">
    <citation type="submission" date="2020-02" db="EMBL/GenBank/DDBJ databases">
        <authorList>
            <person name="Meier V. D."/>
        </authorList>
    </citation>
    <scope>NUCLEOTIDE SEQUENCE</scope>
    <source>
        <strain evidence="2">AVDCRST_MAG01</strain>
    </source>
</reference>
<feature type="compositionally biased region" description="Basic and acidic residues" evidence="1">
    <location>
        <begin position="77"/>
        <end position="86"/>
    </location>
</feature>
<feature type="region of interest" description="Disordered" evidence="1">
    <location>
        <begin position="1"/>
        <end position="112"/>
    </location>
</feature>
<feature type="compositionally biased region" description="Basic and acidic residues" evidence="1">
    <location>
        <begin position="54"/>
        <end position="63"/>
    </location>
</feature>
<sequence length="112" mass="12421">WAVVGRGIGARHRDPEVLAGNRKPLRLSRESLRGARGRPRLPVPAPGRGRVVRAGRDSVHRGDAGGGLDLTVPRGGGRPDRPDGRLRPLQHPRRRYRLRGPEGPEKRRTDKM</sequence>
<evidence type="ECO:0000313" key="2">
    <source>
        <dbReference type="EMBL" id="CAA9414631.1"/>
    </source>
</evidence>
<name>A0A6J4PFH7_9ACTN</name>